<organism evidence="3">
    <name type="scientific">Hemiselmis andersenii</name>
    <name type="common">Cryptophyte alga</name>
    <dbReference type="NCBI Taxonomy" id="464988"/>
    <lineage>
        <taxon>Eukaryota</taxon>
        <taxon>Cryptophyceae</taxon>
        <taxon>Cryptomonadales</taxon>
        <taxon>Hemiselmidaceae</taxon>
        <taxon>Hemiselmis</taxon>
    </lineage>
</organism>
<dbReference type="PANTHER" id="PTHR36009">
    <property type="match status" value="1"/>
</dbReference>
<accession>A0A6U4NSY2</accession>
<dbReference type="PANTHER" id="PTHR36009:SF3">
    <property type="entry name" value="TRANSMEMBRANE PROTEIN"/>
    <property type="match status" value="1"/>
</dbReference>
<feature type="transmembrane region" description="Helical" evidence="1">
    <location>
        <begin position="135"/>
        <end position="158"/>
    </location>
</feature>
<evidence type="ECO:0000256" key="1">
    <source>
        <dbReference type="SAM" id="Phobius"/>
    </source>
</evidence>
<keyword evidence="1" id="KW-0472">Membrane</keyword>
<dbReference type="EMBL" id="HBFK01041797">
    <property type="protein sequence ID" value="CAD8758837.1"/>
    <property type="molecule type" value="Transcribed_RNA"/>
</dbReference>
<protein>
    <submittedName>
        <fullName evidence="3">Uncharacterized protein</fullName>
    </submittedName>
</protein>
<dbReference type="EMBL" id="HBFX01028875">
    <property type="protein sequence ID" value="CAD8965479.1"/>
    <property type="molecule type" value="Transcribed_RNA"/>
</dbReference>
<proteinExistence type="predicted"/>
<feature type="transmembrane region" description="Helical" evidence="1">
    <location>
        <begin position="213"/>
        <end position="233"/>
    </location>
</feature>
<feature type="transmembrane region" description="Helical" evidence="1">
    <location>
        <begin position="301"/>
        <end position="321"/>
    </location>
</feature>
<reference evidence="3" key="1">
    <citation type="submission" date="2021-01" db="EMBL/GenBank/DDBJ databases">
        <authorList>
            <person name="Corre E."/>
            <person name="Pelletier E."/>
            <person name="Niang G."/>
            <person name="Scheremetjew M."/>
            <person name="Finn R."/>
            <person name="Kale V."/>
            <person name="Holt S."/>
            <person name="Cochrane G."/>
            <person name="Meng A."/>
            <person name="Brown T."/>
            <person name="Cohen L."/>
        </authorList>
    </citation>
    <scope>NUCLEOTIDE SEQUENCE</scope>
    <source>
        <strain evidence="2">CCMP441</strain>
        <strain evidence="3">CCMP644</strain>
    </source>
</reference>
<evidence type="ECO:0000313" key="2">
    <source>
        <dbReference type="EMBL" id="CAD8758837.1"/>
    </source>
</evidence>
<evidence type="ECO:0000313" key="3">
    <source>
        <dbReference type="EMBL" id="CAD8965479.1"/>
    </source>
</evidence>
<sequence>MGSQEQTMLVSRGRTGLVAHALLFVALLSSTAAFSPTLTAPRLLASPSSYATMPLRPAPTFQLPMGRVVPRLGLKMQEMATGGEPEESPAVRKFGLLAMWASFGAYIAFIAPQGNPEVELPLILGALNIPPKDDLSPVFVAAFGLLGLAPLMFAALFAPLKPKNQSLSPLPFCLAGMASGMLAITPYCALTSYDSSLPPEEPTGFLGAISSRGFGVFSLLSTLLAFVFALGFFQPNTINGGSDFTWDVIFSSNLTEFGKQFAMYPSVNIPTVDFVGLWLLSSKPLYEDMKRRGWLSDGADKALFASFMAAPMLGLAFWLAVRPPIQTPKASNAAEKL</sequence>
<name>A0A6U4NSY2_HEMAN</name>
<gene>
    <name evidence="3" type="ORF">HAND00432_LOCUS17414</name>
    <name evidence="2" type="ORF">HAND1043_LOCUS25351</name>
</gene>
<dbReference type="AlphaFoldDB" id="A0A6U4NSY2"/>
<keyword evidence="1" id="KW-1133">Transmembrane helix</keyword>
<feature type="transmembrane region" description="Helical" evidence="1">
    <location>
        <begin position="170"/>
        <end position="193"/>
    </location>
</feature>
<keyword evidence="1" id="KW-0812">Transmembrane</keyword>